<evidence type="ECO:0000256" key="6">
    <source>
        <dbReference type="SAM" id="MobiDB-lite"/>
    </source>
</evidence>
<dbReference type="PANTHER" id="PTHR10429:SF0">
    <property type="entry name" value="DNA-3-METHYLADENINE GLYCOSYLASE"/>
    <property type="match status" value="1"/>
</dbReference>
<keyword evidence="4 5" id="KW-0234">DNA repair</keyword>
<evidence type="ECO:0000313" key="8">
    <source>
        <dbReference type="Proteomes" id="UP000001423"/>
    </source>
</evidence>
<dbReference type="eggNOG" id="COG2094">
    <property type="taxonomic scope" value="Bacteria"/>
</dbReference>
<dbReference type="AlphaFoldDB" id="Q7TUN5"/>
<proteinExistence type="inferred from homology"/>
<gene>
    <name evidence="7" type="ordered locus">PMT_1808</name>
</gene>
<dbReference type="GO" id="GO:0006284">
    <property type="term" value="P:base-excision repair"/>
    <property type="evidence" value="ECO:0007669"/>
    <property type="project" value="InterPro"/>
</dbReference>
<dbReference type="HAMAP" id="MF_00527">
    <property type="entry name" value="3MGH"/>
    <property type="match status" value="1"/>
</dbReference>
<dbReference type="GO" id="GO:0003905">
    <property type="term" value="F:alkylbase DNA N-glycosylase activity"/>
    <property type="evidence" value="ECO:0007669"/>
    <property type="project" value="InterPro"/>
</dbReference>
<evidence type="ECO:0000256" key="4">
    <source>
        <dbReference type="ARBA" id="ARBA00023204"/>
    </source>
</evidence>
<evidence type="ECO:0000256" key="2">
    <source>
        <dbReference type="ARBA" id="ARBA00022763"/>
    </source>
</evidence>
<keyword evidence="3 5" id="KW-0378">Hydrolase</keyword>
<dbReference type="EC" id="3.2.2.-" evidence="5"/>
<evidence type="ECO:0000313" key="7">
    <source>
        <dbReference type="EMBL" id="CAE21983.1"/>
    </source>
</evidence>
<feature type="region of interest" description="Disordered" evidence="6">
    <location>
        <begin position="215"/>
        <end position="235"/>
    </location>
</feature>
<dbReference type="GO" id="GO:0003677">
    <property type="term" value="F:DNA binding"/>
    <property type="evidence" value="ECO:0007669"/>
    <property type="project" value="InterPro"/>
</dbReference>
<dbReference type="SUPFAM" id="SSF50486">
    <property type="entry name" value="FMT C-terminal domain-like"/>
    <property type="match status" value="1"/>
</dbReference>
<dbReference type="Pfam" id="PF02245">
    <property type="entry name" value="Pur_DNA_glyco"/>
    <property type="match status" value="1"/>
</dbReference>
<evidence type="ECO:0000256" key="3">
    <source>
        <dbReference type="ARBA" id="ARBA00022801"/>
    </source>
</evidence>
<keyword evidence="8" id="KW-1185">Reference proteome</keyword>
<dbReference type="InterPro" id="IPR003180">
    <property type="entry name" value="MPG"/>
</dbReference>
<dbReference type="InterPro" id="IPR036995">
    <property type="entry name" value="MPG_sf"/>
</dbReference>
<organism evidence="7 8">
    <name type="scientific">Prochlorococcus marinus (strain MIT 9313)</name>
    <dbReference type="NCBI Taxonomy" id="74547"/>
    <lineage>
        <taxon>Bacteria</taxon>
        <taxon>Bacillati</taxon>
        <taxon>Cyanobacteriota</taxon>
        <taxon>Cyanophyceae</taxon>
        <taxon>Synechococcales</taxon>
        <taxon>Prochlorococcaceae</taxon>
        <taxon>Prochlorococcus</taxon>
    </lineage>
</organism>
<dbReference type="InterPro" id="IPR011034">
    <property type="entry name" value="Formyl_transferase-like_C_sf"/>
</dbReference>
<dbReference type="Gene3D" id="3.10.300.10">
    <property type="entry name" value="Methylpurine-DNA glycosylase (MPG)"/>
    <property type="match status" value="1"/>
</dbReference>
<dbReference type="HOGENOM" id="CLU_060471_4_0_3"/>
<dbReference type="Proteomes" id="UP000001423">
    <property type="component" value="Chromosome"/>
</dbReference>
<reference evidence="7 8" key="1">
    <citation type="journal article" date="2003" name="Nature">
        <title>Genome divergence in two Prochlorococcus ecotypes reflects oceanic niche differentiation.</title>
        <authorList>
            <person name="Rocap G."/>
            <person name="Larimer F.W."/>
            <person name="Lamerdin J.E."/>
            <person name="Malfatti S."/>
            <person name="Chain P."/>
            <person name="Ahlgren N.A."/>
            <person name="Arellano A."/>
            <person name="Coleman M."/>
            <person name="Hauser L."/>
            <person name="Hess W.R."/>
            <person name="Johnson Z.I."/>
            <person name="Land M.L."/>
            <person name="Lindell D."/>
            <person name="Post A.F."/>
            <person name="Regala W."/>
            <person name="Shah M."/>
            <person name="Shaw S.L."/>
            <person name="Steglich C."/>
            <person name="Sullivan M.B."/>
            <person name="Ting C.S."/>
            <person name="Tolonen A."/>
            <person name="Webb E.A."/>
            <person name="Zinser E.R."/>
            <person name="Chisholm S.W."/>
        </authorList>
    </citation>
    <scope>NUCLEOTIDE SEQUENCE [LARGE SCALE GENOMIC DNA]</scope>
    <source>
        <strain evidence="8">MIT 9313</strain>
    </source>
</reference>
<keyword evidence="2 5" id="KW-0227">DNA damage</keyword>
<evidence type="ECO:0000256" key="5">
    <source>
        <dbReference type="HAMAP-Rule" id="MF_00527"/>
    </source>
</evidence>
<dbReference type="EMBL" id="BX548175">
    <property type="protein sequence ID" value="CAE21983.1"/>
    <property type="molecule type" value="Genomic_DNA"/>
</dbReference>
<comment type="similarity">
    <text evidence="1 5">Belongs to the DNA glycosylase MPG family.</text>
</comment>
<protein>
    <recommendedName>
        <fullName evidence="5">Putative 3-methyladenine DNA glycosylase</fullName>
        <ecNumber evidence="5">3.2.2.-</ecNumber>
    </recommendedName>
</protein>
<dbReference type="PANTHER" id="PTHR10429">
    <property type="entry name" value="DNA-3-METHYLADENINE GLYCOSYLASE"/>
    <property type="match status" value="1"/>
</dbReference>
<sequence length="235" mass="26108">MHCLFCKQPCQTWAKKVVVPATPIATHRIAKDFPALSQSFFCRPAEVVGPELVGCRLAKRQEDGSLLWGVIVETEAYSQDEPACHGYRRRSPQNETLFGEPGRFYVYVSYGIHHCVNVVTDRAEWANGVLLRAIALPDEPERVAAGPALLARRFGLDPSHDRAAVTGENDVWLATRPATFGTPTIVSTTRIGISQGQDLPWRWYLKNCRSISRRAKGDRTPPLQQAWAPVASDGQ</sequence>
<evidence type="ECO:0000256" key="1">
    <source>
        <dbReference type="ARBA" id="ARBA00009232"/>
    </source>
</evidence>
<dbReference type="CDD" id="cd00540">
    <property type="entry name" value="AAG"/>
    <property type="match status" value="1"/>
</dbReference>
<dbReference type="KEGG" id="pmt:PMT_1808"/>
<name>Q7TUN5_PROMM</name>
<accession>Q7TUN5</accession>